<dbReference type="AlphaFoldDB" id="A0A1M5BD99"/>
<comment type="similarity">
    <text evidence="2 7">Belongs to the sodium:solute symporter (SSF) (TC 2.A.21) family.</text>
</comment>
<dbReference type="GO" id="GO:0005886">
    <property type="term" value="C:plasma membrane"/>
    <property type="evidence" value="ECO:0007669"/>
    <property type="project" value="TreeGrafter"/>
</dbReference>
<feature type="transmembrane region" description="Helical" evidence="8">
    <location>
        <begin position="125"/>
        <end position="146"/>
    </location>
</feature>
<evidence type="ECO:0000256" key="5">
    <source>
        <dbReference type="ARBA" id="ARBA00022989"/>
    </source>
</evidence>
<feature type="transmembrane region" description="Helical" evidence="8">
    <location>
        <begin position="379"/>
        <end position="396"/>
    </location>
</feature>
<evidence type="ECO:0000256" key="4">
    <source>
        <dbReference type="ARBA" id="ARBA00022692"/>
    </source>
</evidence>
<feature type="transmembrane region" description="Helical" evidence="8">
    <location>
        <begin position="35"/>
        <end position="55"/>
    </location>
</feature>
<feature type="transmembrane region" description="Helical" evidence="8">
    <location>
        <begin position="308"/>
        <end position="335"/>
    </location>
</feature>
<reference evidence="9 10" key="1">
    <citation type="submission" date="2016-11" db="EMBL/GenBank/DDBJ databases">
        <authorList>
            <person name="Jaros S."/>
            <person name="Januszkiewicz K."/>
            <person name="Wedrychowicz H."/>
        </authorList>
    </citation>
    <scope>NUCLEOTIDE SEQUENCE [LARGE SCALE GENOMIC DNA]</scope>
    <source>
        <strain evidence="9 10">DSM 17459</strain>
    </source>
</reference>
<feature type="transmembrane region" description="Helical" evidence="8">
    <location>
        <begin position="432"/>
        <end position="449"/>
    </location>
</feature>
<feature type="transmembrane region" description="Helical" evidence="8">
    <location>
        <begin position="75"/>
        <end position="95"/>
    </location>
</feature>
<dbReference type="RefSeq" id="WP_072854163.1">
    <property type="nucleotide sequence ID" value="NZ_FQVI01000026.1"/>
</dbReference>
<organism evidence="9 10">
    <name type="scientific">Lactonifactor longoviformis DSM 17459</name>
    <dbReference type="NCBI Taxonomy" id="1122155"/>
    <lineage>
        <taxon>Bacteria</taxon>
        <taxon>Bacillati</taxon>
        <taxon>Bacillota</taxon>
        <taxon>Clostridia</taxon>
        <taxon>Eubacteriales</taxon>
        <taxon>Clostridiaceae</taxon>
        <taxon>Lactonifactor</taxon>
    </lineage>
</organism>
<feature type="transmembrane region" description="Helical" evidence="8">
    <location>
        <begin position="152"/>
        <end position="175"/>
    </location>
</feature>
<evidence type="ECO:0000256" key="3">
    <source>
        <dbReference type="ARBA" id="ARBA00022448"/>
    </source>
</evidence>
<keyword evidence="3" id="KW-0813">Transport</keyword>
<keyword evidence="5 8" id="KW-1133">Transmembrane helix</keyword>
<gene>
    <name evidence="9" type="ORF">SAMN02745158_03600</name>
</gene>
<protein>
    <submittedName>
        <fullName evidence="9">Na+/proline symporter</fullName>
    </submittedName>
</protein>
<keyword evidence="6 8" id="KW-0472">Membrane</keyword>
<sequence length="461" mass="50161">MSAFDLLVLFAYLGIMLFMGIRAMKTVKTEEDFILGGRSVSSFFVLLSIFASWTGLSGLFGTPQYVNVYGTAGGWWWFTFPLGVFIMGVTMAKLLRRRMYMTLPDIVDHNHTSKGVRIASSVVTVWNYLAWTAGQVAGIMLVISTFTNLEPVVAVIITYLVIITFTMLGGFRAVVHTDAFQAILFLVIIGVVIPVLIISRYELGDIWRETSKIDGFYSVFGNVPKGTMITWWLLAPAGFIDTMAFQRIFAAKDEKTAKKSIIKAFGMMIVFGLILIFLGLASKVILPADIDPANAMLLLVQKILPKGLLGLLIAALVGVAMSTASTTLLVCSATIEQDIFSVLCPGKTKSKLKMHRILVLIVGLLALTLALKVPSVTSILMYGYSVYVPGLLLPVIAGTFEWKIPDRYMLGTIICGAVSAMILILLGEPFPASLGGLLLSAVPFAIGLLRGRAEGMKRENA</sequence>
<dbReference type="STRING" id="1122155.SAMN02745158_03600"/>
<evidence type="ECO:0000256" key="6">
    <source>
        <dbReference type="ARBA" id="ARBA00023136"/>
    </source>
</evidence>
<evidence type="ECO:0000313" key="9">
    <source>
        <dbReference type="EMBL" id="SHF40385.1"/>
    </source>
</evidence>
<comment type="subcellular location">
    <subcellularLocation>
        <location evidence="1">Membrane</location>
        <topology evidence="1">Multi-pass membrane protein</topology>
    </subcellularLocation>
</comment>
<dbReference type="PANTHER" id="PTHR48086:SF7">
    <property type="entry name" value="SODIUM-SOLUTE SYMPORTER-RELATED"/>
    <property type="match status" value="1"/>
</dbReference>
<proteinExistence type="inferred from homology"/>
<keyword evidence="4 8" id="KW-0812">Transmembrane</keyword>
<feature type="transmembrane region" description="Helical" evidence="8">
    <location>
        <begin position="261"/>
        <end position="288"/>
    </location>
</feature>
<dbReference type="GO" id="GO:0022857">
    <property type="term" value="F:transmembrane transporter activity"/>
    <property type="evidence" value="ECO:0007669"/>
    <property type="project" value="InterPro"/>
</dbReference>
<keyword evidence="10" id="KW-1185">Reference proteome</keyword>
<feature type="transmembrane region" description="Helical" evidence="8">
    <location>
        <begin position="6"/>
        <end position="23"/>
    </location>
</feature>
<dbReference type="Proteomes" id="UP000184245">
    <property type="component" value="Unassembled WGS sequence"/>
</dbReference>
<dbReference type="OrthoDB" id="9781232at2"/>
<feature type="transmembrane region" description="Helical" evidence="8">
    <location>
        <begin position="356"/>
        <end position="373"/>
    </location>
</feature>
<feature type="transmembrane region" description="Helical" evidence="8">
    <location>
        <begin position="229"/>
        <end position="249"/>
    </location>
</feature>
<name>A0A1M5BD99_9CLOT</name>
<evidence type="ECO:0000256" key="1">
    <source>
        <dbReference type="ARBA" id="ARBA00004141"/>
    </source>
</evidence>
<dbReference type="PANTHER" id="PTHR48086">
    <property type="entry name" value="SODIUM/PROLINE SYMPORTER-RELATED"/>
    <property type="match status" value="1"/>
</dbReference>
<dbReference type="EMBL" id="FQVI01000026">
    <property type="protein sequence ID" value="SHF40385.1"/>
    <property type="molecule type" value="Genomic_DNA"/>
</dbReference>
<dbReference type="CDD" id="cd10322">
    <property type="entry name" value="SLC5sbd"/>
    <property type="match status" value="1"/>
</dbReference>
<dbReference type="PROSITE" id="PS50283">
    <property type="entry name" value="NA_SOLUT_SYMP_3"/>
    <property type="match status" value="1"/>
</dbReference>
<evidence type="ECO:0000256" key="8">
    <source>
        <dbReference type="SAM" id="Phobius"/>
    </source>
</evidence>
<dbReference type="InterPro" id="IPR001734">
    <property type="entry name" value="Na/solute_symporter"/>
</dbReference>
<feature type="transmembrane region" description="Helical" evidence="8">
    <location>
        <begin position="182"/>
        <end position="201"/>
    </location>
</feature>
<dbReference type="Pfam" id="PF00474">
    <property type="entry name" value="SSF"/>
    <property type="match status" value="1"/>
</dbReference>
<evidence type="ECO:0000313" key="10">
    <source>
        <dbReference type="Proteomes" id="UP000184245"/>
    </source>
</evidence>
<feature type="transmembrane region" description="Helical" evidence="8">
    <location>
        <begin position="408"/>
        <end position="426"/>
    </location>
</feature>
<dbReference type="InterPro" id="IPR050277">
    <property type="entry name" value="Sodium:Solute_Symporter"/>
</dbReference>
<dbReference type="InterPro" id="IPR038377">
    <property type="entry name" value="Na/Glc_symporter_sf"/>
</dbReference>
<evidence type="ECO:0000256" key="2">
    <source>
        <dbReference type="ARBA" id="ARBA00006434"/>
    </source>
</evidence>
<evidence type="ECO:0000256" key="7">
    <source>
        <dbReference type="RuleBase" id="RU362091"/>
    </source>
</evidence>
<dbReference type="Gene3D" id="1.20.1730.10">
    <property type="entry name" value="Sodium/glucose cotransporter"/>
    <property type="match status" value="1"/>
</dbReference>
<accession>A0A1M5BD99</accession>